<sequence>MGWGVTAPTPTTHRIIWFTVPGIPHGKTAGKHITRKAKSGQLVSGKALNPKDRSWYLRVQHAASTQVPPELLRPIDLPLRLIVVAWWPCARPLKRGTRPAEWKATKPDTKNILAGVEDALEGILFTNDSRLVDSRCLKLYAPQGEPARTEVHLRTVWPIEAEEI</sequence>
<dbReference type="GO" id="GO:0006310">
    <property type="term" value="P:DNA recombination"/>
    <property type="evidence" value="ECO:0007669"/>
    <property type="project" value="InterPro"/>
</dbReference>
<dbReference type="AlphaFoldDB" id="A0A6M3IP99"/>
<dbReference type="InterPro" id="IPR008822">
    <property type="entry name" value="Endonuclease_RusA-like"/>
</dbReference>
<dbReference type="GO" id="GO:0000287">
    <property type="term" value="F:magnesium ion binding"/>
    <property type="evidence" value="ECO:0007669"/>
    <property type="project" value="InterPro"/>
</dbReference>
<accession>A0A6M3IP99</accession>
<protein>
    <submittedName>
        <fullName evidence="1">Putative endodeoxyribonuclease</fullName>
    </submittedName>
</protein>
<reference evidence="1" key="1">
    <citation type="submission" date="2020-03" db="EMBL/GenBank/DDBJ databases">
        <title>The deep terrestrial virosphere.</title>
        <authorList>
            <person name="Holmfeldt K."/>
            <person name="Nilsson E."/>
            <person name="Simone D."/>
            <person name="Lopez-Fernandez M."/>
            <person name="Wu X."/>
            <person name="de Brujin I."/>
            <person name="Lundin D."/>
            <person name="Andersson A."/>
            <person name="Bertilsson S."/>
            <person name="Dopson M."/>
        </authorList>
    </citation>
    <scope>NUCLEOTIDE SEQUENCE</scope>
    <source>
        <strain evidence="1">MM415B01334</strain>
    </source>
</reference>
<organism evidence="1">
    <name type="scientific">viral metagenome</name>
    <dbReference type="NCBI Taxonomy" id="1070528"/>
    <lineage>
        <taxon>unclassified sequences</taxon>
        <taxon>metagenomes</taxon>
        <taxon>organismal metagenomes</taxon>
    </lineage>
</organism>
<dbReference type="GO" id="GO:0006281">
    <property type="term" value="P:DNA repair"/>
    <property type="evidence" value="ECO:0007669"/>
    <property type="project" value="InterPro"/>
</dbReference>
<dbReference type="SUPFAM" id="SSF103084">
    <property type="entry name" value="Holliday junction resolvase RusA"/>
    <property type="match status" value="1"/>
</dbReference>
<dbReference type="Pfam" id="PF05866">
    <property type="entry name" value="RusA"/>
    <property type="match status" value="1"/>
</dbReference>
<dbReference type="Gene3D" id="3.30.1330.70">
    <property type="entry name" value="Holliday junction resolvase RusA"/>
    <property type="match status" value="1"/>
</dbReference>
<gene>
    <name evidence="1" type="ORF">MM415B01334_0003</name>
</gene>
<dbReference type="InterPro" id="IPR036614">
    <property type="entry name" value="RusA-like_sf"/>
</dbReference>
<evidence type="ECO:0000313" key="1">
    <source>
        <dbReference type="EMBL" id="QJA59155.1"/>
    </source>
</evidence>
<name>A0A6M3IP99_9ZZZZ</name>
<proteinExistence type="predicted"/>
<dbReference type="EMBL" id="MT141357">
    <property type="protein sequence ID" value="QJA59155.1"/>
    <property type="molecule type" value="Genomic_DNA"/>
</dbReference>